<dbReference type="AlphaFoldDB" id="A0A5C6RUS1"/>
<dbReference type="OrthoDB" id="5292580at2"/>
<protein>
    <submittedName>
        <fullName evidence="1">DUF4197 domain-containing protein</fullName>
    </submittedName>
</protein>
<proteinExistence type="predicted"/>
<dbReference type="Proteomes" id="UP000321721">
    <property type="component" value="Unassembled WGS sequence"/>
</dbReference>
<organism evidence="1 2">
    <name type="scientific">Vicingus serpentipes</name>
    <dbReference type="NCBI Taxonomy" id="1926625"/>
    <lineage>
        <taxon>Bacteria</taxon>
        <taxon>Pseudomonadati</taxon>
        <taxon>Bacteroidota</taxon>
        <taxon>Flavobacteriia</taxon>
        <taxon>Flavobacteriales</taxon>
        <taxon>Vicingaceae</taxon>
        <taxon>Vicingus</taxon>
    </lineage>
</organism>
<sequence>MKKHITITGLAIIVSISIASAQSWKKLTKDVGSKVESVKGGTGLSEDEVGAGLKEALIQGVEKGVAQLSQADGYFKDPQIKIPMPDEAKKVETKLRKLGQGEKVDEAILSMNRAAEDAASEAKDLFVAAIKAMTITDAMNILKGNDDAATRYLRKSTNTELTEKFRPIIKTSLDKVGATKHWETVFSTYNKVPFVDKVNPDLEQYVTEKAITGLFIQVAKEELQIRKNPAARATDLLKKVFGN</sequence>
<dbReference type="RefSeq" id="WP_147099551.1">
    <property type="nucleotide sequence ID" value="NZ_VOOS01000002.1"/>
</dbReference>
<evidence type="ECO:0000313" key="1">
    <source>
        <dbReference type="EMBL" id="TXB66098.1"/>
    </source>
</evidence>
<evidence type="ECO:0000313" key="2">
    <source>
        <dbReference type="Proteomes" id="UP000321721"/>
    </source>
</evidence>
<gene>
    <name evidence="1" type="ORF">FRY74_05880</name>
</gene>
<dbReference type="EMBL" id="VOOS01000002">
    <property type="protein sequence ID" value="TXB66098.1"/>
    <property type="molecule type" value="Genomic_DNA"/>
</dbReference>
<accession>A0A5C6RUS1</accession>
<dbReference type="Pfam" id="PF13852">
    <property type="entry name" value="DUF4197"/>
    <property type="match status" value="1"/>
</dbReference>
<comment type="caution">
    <text evidence="1">The sequence shown here is derived from an EMBL/GenBank/DDBJ whole genome shotgun (WGS) entry which is preliminary data.</text>
</comment>
<name>A0A5C6RUS1_9FLAO</name>
<dbReference type="InterPro" id="IPR025245">
    <property type="entry name" value="DUF4197"/>
</dbReference>
<reference evidence="1 2" key="1">
    <citation type="submission" date="2019-08" db="EMBL/GenBank/DDBJ databases">
        <title>Genome of Vicingus serpentipes NCIMB 15042.</title>
        <authorList>
            <person name="Bowman J.P."/>
        </authorList>
    </citation>
    <scope>NUCLEOTIDE SEQUENCE [LARGE SCALE GENOMIC DNA]</scope>
    <source>
        <strain evidence="1 2">NCIMB 15042</strain>
    </source>
</reference>
<keyword evidence="2" id="KW-1185">Reference proteome</keyword>